<feature type="transmembrane region" description="Helical" evidence="2">
    <location>
        <begin position="325"/>
        <end position="345"/>
    </location>
</feature>
<gene>
    <name evidence="3" type="ORF">FEHR0123_LOCUS2603</name>
</gene>
<evidence type="ECO:0000313" key="3">
    <source>
        <dbReference type="EMBL" id="CAE0307696.1"/>
    </source>
</evidence>
<dbReference type="AlphaFoldDB" id="A0A7S3MKJ6"/>
<organism evidence="3">
    <name type="scientific">Favella ehrenbergii</name>
    <dbReference type="NCBI Taxonomy" id="182087"/>
    <lineage>
        <taxon>Eukaryota</taxon>
        <taxon>Sar</taxon>
        <taxon>Alveolata</taxon>
        <taxon>Ciliophora</taxon>
        <taxon>Intramacronucleata</taxon>
        <taxon>Spirotrichea</taxon>
        <taxon>Choreotrichia</taxon>
        <taxon>Tintinnida</taxon>
        <taxon>Xystonellidae</taxon>
        <taxon>Favella</taxon>
    </lineage>
</organism>
<dbReference type="EMBL" id="HBIE01008184">
    <property type="protein sequence ID" value="CAE0307696.1"/>
    <property type="molecule type" value="Transcribed_RNA"/>
</dbReference>
<name>A0A7S3MKJ6_9SPIT</name>
<sequence length="444" mass="49999">MTNSEYDDYVRQRTSKSRKAYEVRYREPCMPISMLGSKDQDEFYDMRFCGKRGSSPFATAVRPKPSGKMTSKGEETYECPKNFVPCSAATSKGNTVCIQSTKDKSKTCPITLMKFISKADELTYKNDSDYKVEEVNDDYSFIWSKTKGDNLPLTTFKVEGKPCLDPHDTSLAPGQQFYPLERDRLLHDCSIVEQYGERHDKRFTDMGLTISEYDVQKESKVLKKLEDLPNFSLYTSETAKKNYRYTFWSRSTISWKLSCDDKHPRSSVLKAANFEKDKSEMHEGVIIGLLSIAFGIGAAGAFGTTVFFCAGCLKKRDCGKGGLRVLSTICLSIQLVFIIVSFFLMQSQKGELAERKKAMEDLAFVNGCGDDYMNIPTSFVPTIEQASSTSSFALLLCIVQAILTFGLCITCAACGKSKDDDDDSDEEYDLHKEEDEERQAINSE</sequence>
<protein>
    <submittedName>
        <fullName evidence="3">Uncharacterized protein</fullName>
    </submittedName>
</protein>
<keyword evidence="2" id="KW-0812">Transmembrane</keyword>
<feature type="region of interest" description="Disordered" evidence="1">
    <location>
        <begin position="416"/>
        <end position="444"/>
    </location>
</feature>
<keyword evidence="2" id="KW-0472">Membrane</keyword>
<feature type="transmembrane region" description="Helical" evidence="2">
    <location>
        <begin position="285"/>
        <end position="313"/>
    </location>
</feature>
<evidence type="ECO:0000256" key="2">
    <source>
        <dbReference type="SAM" id="Phobius"/>
    </source>
</evidence>
<accession>A0A7S3MKJ6</accession>
<reference evidence="3" key="1">
    <citation type="submission" date="2021-01" db="EMBL/GenBank/DDBJ databases">
        <authorList>
            <person name="Corre E."/>
            <person name="Pelletier E."/>
            <person name="Niang G."/>
            <person name="Scheremetjew M."/>
            <person name="Finn R."/>
            <person name="Kale V."/>
            <person name="Holt S."/>
            <person name="Cochrane G."/>
            <person name="Meng A."/>
            <person name="Brown T."/>
            <person name="Cohen L."/>
        </authorList>
    </citation>
    <scope>NUCLEOTIDE SEQUENCE</scope>
    <source>
        <strain evidence="3">Fehren 1</strain>
    </source>
</reference>
<keyword evidence="2" id="KW-1133">Transmembrane helix</keyword>
<feature type="transmembrane region" description="Helical" evidence="2">
    <location>
        <begin position="392"/>
        <end position="414"/>
    </location>
</feature>
<evidence type="ECO:0000256" key="1">
    <source>
        <dbReference type="SAM" id="MobiDB-lite"/>
    </source>
</evidence>
<proteinExistence type="predicted"/>